<feature type="coiled-coil region" evidence="6">
    <location>
        <begin position="386"/>
        <end position="434"/>
    </location>
</feature>
<feature type="domain" description="HAMP" evidence="9">
    <location>
        <begin position="335"/>
        <end position="387"/>
    </location>
</feature>
<dbReference type="InterPro" id="IPR003660">
    <property type="entry name" value="HAMP_dom"/>
</dbReference>
<dbReference type="SUPFAM" id="SSF158472">
    <property type="entry name" value="HAMP domain-like"/>
    <property type="match status" value="1"/>
</dbReference>
<dbReference type="Gene3D" id="3.30.450.20">
    <property type="entry name" value="PAS domain"/>
    <property type="match status" value="1"/>
</dbReference>
<protein>
    <submittedName>
        <fullName evidence="11">Uncharacterized protein</fullName>
    </submittedName>
</protein>
<dbReference type="SMART" id="SM00065">
    <property type="entry name" value="GAF"/>
    <property type="match status" value="1"/>
</dbReference>
<organism evidence="11 12">
    <name type="scientific">Sporomusa silvacetica DSM 10669</name>
    <dbReference type="NCBI Taxonomy" id="1123289"/>
    <lineage>
        <taxon>Bacteria</taxon>
        <taxon>Bacillati</taxon>
        <taxon>Bacillota</taxon>
        <taxon>Negativicutes</taxon>
        <taxon>Selenomonadales</taxon>
        <taxon>Sporomusaceae</taxon>
        <taxon>Sporomusa</taxon>
    </lineage>
</organism>
<dbReference type="PROSITE" id="PS50883">
    <property type="entry name" value="EAL"/>
    <property type="match status" value="1"/>
</dbReference>
<dbReference type="InterPro" id="IPR003018">
    <property type="entry name" value="GAF"/>
</dbReference>
<dbReference type="SMART" id="SM00052">
    <property type="entry name" value="EAL"/>
    <property type="match status" value="1"/>
</dbReference>
<dbReference type="CDD" id="cd06225">
    <property type="entry name" value="HAMP"/>
    <property type="match status" value="1"/>
</dbReference>
<evidence type="ECO:0000313" key="11">
    <source>
        <dbReference type="EMBL" id="XFO68746.1"/>
    </source>
</evidence>
<dbReference type="Pfam" id="PF00563">
    <property type="entry name" value="EAL"/>
    <property type="match status" value="1"/>
</dbReference>
<dbReference type="PROSITE" id="PS50885">
    <property type="entry name" value="HAMP"/>
    <property type="match status" value="1"/>
</dbReference>
<dbReference type="Pfam" id="PF00990">
    <property type="entry name" value="GGDEF"/>
    <property type="match status" value="1"/>
</dbReference>
<dbReference type="CDD" id="cd18773">
    <property type="entry name" value="PDC1_HK_sensor"/>
    <property type="match status" value="1"/>
</dbReference>
<dbReference type="InterPro" id="IPR029016">
    <property type="entry name" value="GAF-like_dom_sf"/>
</dbReference>
<keyword evidence="12" id="KW-1185">Reference proteome</keyword>
<dbReference type="SUPFAM" id="SSF55073">
    <property type="entry name" value="Nucleotide cyclase"/>
    <property type="match status" value="1"/>
</dbReference>
<name>A0ABZ3IT55_9FIRM</name>
<proteinExistence type="predicted"/>
<dbReference type="Proteomes" id="UP000216752">
    <property type="component" value="Chromosome"/>
</dbReference>
<reference evidence="11" key="1">
    <citation type="submission" date="2024-05" db="EMBL/GenBank/DDBJ databases">
        <title>Isolation and characterization of Sporomusa carbonis sp. nov., a carboxydotrophic hydrogenogen in the genus of Sporomusa isolated from a charcoal burning pile.</title>
        <authorList>
            <person name="Boeer T."/>
            <person name="Rosenbaum F."/>
            <person name="Eysell L."/>
            <person name="Mueller V."/>
            <person name="Daniel R."/>
            <person name="Poehlein A."/>
        </authorList>
    </citation>
    <scope>NUCLEOTIDE SEQUENCE [LARGE SCALE GENOMIC DNA]</scope>
    <source>
        <strain evidence="11">DSM 10669</strain>
    </source>
</reference>
<evidence type="ECO:0000256" key="7">
    <source>
        <dbReference type="SAM" id="Phobius"/>
    </source>
</evidence>
<dbReference type="Pfam" id="PF13185">
    <property type="entry name" value="GAF_2"/>
    <property type="match status" value="1"/>
</dbReference>
<dbReference type="RefSeq" id="WP_094606423.1">
    <property type="nucleotide sequence ID" value="NZ_CP155573.1"/>
</dbReference>
<dbReference type="PANTHER" id="PTHR44757">
    <property type="entry name" value="DIGUANYLATE CYCLASE DGCP"/>
    <property type="match status" value="1"/>
</dbReference>
<dbReference type="PANTHER" id="PTHR44757:SF2">
    <property type="entry name" value="BIOFILM ARCHITECTURE MAINTENANCE PROTEIN MBAA"/>
    <property type="match status" value="1"/>
</dbReference>
<dbReference type="Gene3D" id="3.30.70.270">
    <property type="match status" value="1"/>
</dbReference>
<accession>A0ABZ3IT55</accession>
<dbReference type="Pfam" id="PF02743">
    <property type="entry name" value="dCache_1"/>
    <property type="match status" value="1"/>
</dbReference>
<keyword evidence="4 7" id="KW-1133">Transmembrane helix</keyword>
<dbReference type="Pfam" id="PF00672">
    <property type="entry name" value="HAMP"/>
    <property type="match status" value="1"/>
</dbReference>
<dbReference type="SUPFAM" id="SSF58104">
    <property type="entry name" value="Methyl-accepting chemotaxis protein (MCP) signaling domain"/>
    <property type="match status" value="1"/>
</dbReference>
<dbReference type="CDD" id="cd01949">
    <property type="entry name" value="GGDEF"/>
    <property type="match status" value="1"/>
</dbReference>
<dbReference type="SUPFAM" id="SSF55781">
    <property type="entry name" value="GAF domain-like"/>
    <property type="match status" value="1"/>
</dbReference>
<dbReference type="InterPro" id="IPR001633">
    <property type="entry name" value="EAL_dom"/>
</dbReference>
<keyword evidence="3 7" id="KW-0812">Transmembrane</keyword>
<dbReference type="CDD" id="cd12912">
    <property type="entry name" value="PDC2_MCP_like"/>
    <property type="match status" value="1"/>
</dbReference>
<feature type="transmembrane region" description="Helical" evidence="7">
    <location>
        <begin position="310"/>
        <end position="333"/>
    </location>
</feature>
<evidence type="ECO:0000313" key="12">
    <source>
        <dbReference type="Proteomes" id="UP000216752"/>
    </source>
</evidence>
<dbReference type="SMART" id="SM00304">
    <property type="entry name" value="HAMP"/>
    <property type="match status" value="1"/>
</dbReference>
<sequence length="1030" mass="115202">MQFSIRHQLTLIICSLILLAMVSTLMISHSLISEDYESKMQYSLQTTTGSLAFNIAQFMQNAYNVNQLIAEYPDLEKMDPEKQYQLLAEIKRKYPFYQVLTIQDLSGEQTAKTSGTLVNRSERWWFKKFVAERQPYISQIYYSVFSDSPVTSIIQGIYSQGKLYGILLADIEIKQLQQMVETYSSGGESYAYLLDGEGVVIAHPDRQQAAELYNYKTMKKKVLLRDLAGIPLRDDKNNEITEEIPFELAPSLQTIVAKVTAGEIGAGEYIDTNGEKYMCAYRSISIPGKSKPWSLIVVQEKRTVMAFMDYVTLNTTLVGISVIVFSALLTMCFSRRLTNPLLDIVHATNQIKDGDLAVQLTVKSSNEFGILAANFNQMVYELRQHRERLQSLVEARTAQLEAANQEMAAMNEILEETNQRLNDENLARRQTEENLILRERQYRAITGLLTQRQAGEREDILKTILHNAIKLLNAVAGYIGLFDDSGGIFYIHYGIGIDRAQIMQSQSGNLGIQGQVYSTGKIFYIADYRAHPKRSIDKTLKPLTSSVIAVPLKQAGKVSGILTISWSEVATSIKAEDLASLQQFADLASVALEQDTAQKRISEIAFHDTLTGLPNRVNLNLYLQAIMEKVRLGQSSGVILFIDIDEFKEINDNFGHSFGDDVLVTVSQYLVSAVGEGAFISRIGGDEFIVVVPGETNRDKAAKIASNVIGELCKEYRVAFERVHLSASVGVVVYPDDGSMAEDLLKKADIAMYAAKKAGKNCWRFYEPVLLQETNEKMVLTNGLRRGLERGEFSLQYQPQFASSGEYLVGFEALLRWNSADHGFMPPNRFIPLAEQTGLIVPIGEWVLTEACRFARRLSDMGKEDIHVAVNISPRQLVSENFVDKVRSCIEYAGIKPGQIEIEITESVFIESVNDAVLKLCQLREIGVILSLDDFGTGYSSLTYLRSLPVGVLKIDKSFIDEIINDQAQLHVVGAIINLGHTLGLTIVAEGVETEKQLKILSEYRCDRIQGYIFSKPLTEEAAIELAQGM</sequence>
<dbReference type="InterPro" id="IPR052155">
    <property type="entry name" value="Biofilm_reg_signaling"/>
</dbReference>
<dbReference type="NCBIfam" id="TIGR00254">
    <property type="entry name" value="GGDEF"/>
    <property type="match status" value="1"/>
</dbReference>
<evidence type="ECO:0000259" key="9">
    <source>
        <dbReference type="PROSITE" id="PS50885"/>
    </source>
</evidence>
<evidence type="ECO:0000256" key="6">
    <source>
        <dbReference type="SAM" id="Coils"/>
    </source>
</evidence>
<evidence type="ECO:0000256" key="4">
    <source>
        <dbReference type="ARBA" id="ARBA00022989"/>
    </source>
</evidence>
<evidence type="ECO:0000256" key="2">
    <source>
        <dbReference type="ARBA" id="ARBA00022475"/>
    </source>
</evidence>
<comment type="subcellular location">
    <subcellularLocation>
        <location evidence="1">Cell membrane</location>
        <topology evidence="1">Multi-pass membrane protein</topology>
    </subcellularLocation>
</comment>
<dbReference type="InterPro" id="IPR029787">
    <property type="entry name" value="Nucleotide_cyclase"/>
</dbReference>
<dbReference type="Gene3D" id="3.20.20.450">
    <property type="entry name" value="EAL domain"/>
    <property type="match status" value="1"/>
</dbReference>
<keyword evidence="2" id="KW-1003">Cell membrane</keyword>
<evidence type="ECO:0000259" key="10">
    <source>
        <dbReference type="PROSITE" id="PS50887"/>
    </source>
</evidence>
<dbReference type="SUPFAM" id="SSF141868">
    <property type="entry name" value="EAL domain-like"/>
    <property type="match status" value="1"/>
</dbReference>
<evidence type="ECO:0000256" key="5">
    <source>
        <dbReference type="ARBA" id="ARBA00023136"/>
    </source>
</evidence>
<gene>
    <name evidence="11" type="ORF">SPSIL_049690</name>
</gene>
<evidence type="ECO:0000256" key="3">
    <source>
        <dbReference type="ARBA" id="ARBA00022692"/>
    </source>
</evidence>
<dbReference type="Gene3D" id="3.30.450.40">
    <property type="match status" value="1"/>
</dbReference>
<keyword evidence="6" id="KW-0175">Coiled coil</keyword>
<dbReference type="InterPro" id="IPR043128">
    <property type="entry name" value="Rev_trsase/Diguanyl_cyclase"/>
</dbReference>
<dbReference type="InterPro" id="IPR000160">
    <property type="entry name" value="GGDEF_dom"/>
</dbReference>
<evidence type="ECO:0000259" key="8">
    <source>
        <dbReference type="PROSITE" id="PS50883"/>
    </source>
</evidence>
<dbReference type="InterPro" id="IPR035919">
    <property type="entry name" value="EAL_sf"/>
</dbReference>
<dbReference type="PROSITE" id="PS50887">
    <property type="entry name" value="GGDEF"/>
    <property type="match status" value="1"/>
</dbReference>
<dbReference type="InterPro" id="IPR033479">
    <property type="entry name" value="dCache_1"/>
</dbReference>
<dbReference type="EMBL" id="CP155573">
    <property type="protein sequence ID" value="XFO68746.1"/>
    <property type="molecule type" value="Genomic_DNA"/>
</dbReference>
<dbReference type="CDD" id="cd01948">
    <property type="entry name" value="EAL"/>
    <property type="match status" value="1"/>
</dbReference>
<dbReference type="Gene3D" id="6.10.340.10">
    <property type="match status" value="1"/>
</dbReference>
<feature type="domain" description="GGDEF" evidence="10">
    <location>
        <begin position="635"/>
        <end position="768"/>
    </location>
</feature>
<feature type="domain" description="EAL" evidence="8">
    <location>
        <begin position="777"/>
        <end position="1030"/>
    </location>
</feature>
<dbReference type="SUPFAM" id="SSF103190">
    <property type="entry name" value="Sensory domain-like"/>
    <property type="match status" value="1"/>
</dbReference>
<evidence type="ECO:0000256" key="1">
    <source>
        <dbReference type="ARBA" id="ARBA00004651"/>
    </source>
</evidence>
<keyword evidence="5 7" id="KW-0472">Membrane</keyword>
<dbReference type="SMART" id="SM00267">
    <property type="entry name" value="GGDEF"/>
    <property type="match status" value="1"/>
</dbReference>
<dbReference type="InterPro" id="IPR029151">
    <property type="entry name" value="Sensor-like_sf"/>
</dbReference>